<dbReference type="STRING" id="8022.A0A060XV76"/>
<comment type="similarity">
    <text evidence="1">Belongs to the UPF0598 family.</text>
</comment>
<reference evidence="2" key="2">
    <citation type="submission" date="2014-03" db="EMBL/GenBank/DDBJ databases">
        <authorList>
            <person name="Genoscope - CEA"/>
        </authorList>
    </citation>
    <scope>NUCLEOTIDE SEQUENCE</scope>
</reference>
<evidence type="ECO:0000256" key="1">
    <source>
        <dbReference type="ARBA" id="ARBA00006322"/>
    </source>
</evidence>
<organism evidence="2 3">
    <name type="scientific">Oncorhynchus mykiss</name>
    <name type="common">Rainbow trout</name>
    <name type="synonym">Salmo gairdneri</name>
    <dbReference type="NCBI Taxonomy" id="8022"/>
    <lineage>
        <taxon>Eukaryota</taxon>
        <taxon>Metazoa</taxon>
        <taxon>Chordata</taxon>
        <taxon>Craniata</taxon>
        <taxon>Vertebrata</taxon>
        <taxon>Euteleostomi</taxon>
        <taxon>Actinopterygii</taxon>
        <taxon>Neopterygii</taxon>
        <taxon>Teleostei</taxon>
        <taxon>Protacanthopterygii</taxon>
        <taxon>Salmoniformes</taxon>
        <taxon>Salmonidae</taxon>
        <taxon>Salmoninae</taxon>
        <taxon>Oncorhynchus</taxon>
    </lineage>
</organism>
<dbReference type="Pfam" id="PF14956">
    <property type="entry name" value="DUF4505"/>
    <property type="match status" value="1"/>
</dbReference>
<name>A0A060XV76_ONCMY</name>
<gene>
    <name evidence="2" type="ORF">GSONMT00021398001</name>
</gene>
<sequence length="262" mass="29576">MSYLVVQLNKSPIVLPGRFSMLCGAVVVNSGQRVLRYLSVVRFVTQFGTRTNVTYIQGQSPEPRIREYFYYIDHQGQLFLDDTKVKNFVTCFKDKHFLVFFFTRLRRNESGRYQDDFPFLSLCGRERNFLRCDDRPLVFTHLMPAAGGTETAGGTLTDVGTGGAPELLSFCWGGDKLAVKFRPKSLYMHPGTGRVYHPCSERLGGVGLVRSALAIELSPFFLYPLQQHQSEQPTHFLWAGQQHTLTNELAGCFPPEEEGGMG</sequence>
<dbReference type="PaxDb" id="8022-A0A060XV76"/>
<dbReference type="AlphaFoldDB" id="A0A060XV76"/>
<evidence type="ECO:0000313" key="2">
    <source>
        <dbReference type="EMBL" id="CDQ81039.1"/>
    </source>
</evidence>
<proteinExistence type="inferred from homology"/>
<dbReference type="PANTHER" id="PTHR31449">
    <property type="entry name" value="UPF0598 PROTEIN C8ORF82"/>
    <property type="match status" value="1"/>
</dbReference>
<dbReference type="PANTHER" id="PTHR31449:SF3">
    <property type="entry name" value="UPF0598 PROTEIN C8ORF82"/>
    <property type="match status" value="1"/>
</dbReference>
<dbReference type="Proteomes" id="UP000193380">
    <property type="component" value="Unassembled WGS sequence"/>
</dbReference>
<accession>A0A060XV76</accession>
<reference evidence="2" key="1">
    <citation type="journal article" date="2014" name="Nat. Commun.">
        <title>The rainbow trout genome provides novel insights into evolution after whole-genome duplication in vertebrates.</title>
        <authorList>
            <person name="Berthelot C."/>
            <person name="Brunet F."/>
            <person name="Chalopin D."/>
            <person name="Juanchich A."/>
            <person name="Bernard M."/>
            <person name="Noel B."/>
            <person name="Bento P."/>
            <person name="Da Silva C."/>
            <person name="Labadie K."/>
            <person name="Alberti A."/>
            <person name="Aury J.M."/>
            <person name="Louis A."/>
            <person name="Dehais P."/>
            <person name="Bardou P."/>
            <person name="Montfort J."/>
            <person name="Klopp C."/>
            <person name="Cabau C."/>
            <person name="Gaspin C."/>
            <person name="Thorgaard G.H."/>
            <person name="Boussaha M."/>
            <person name="Quillet E."/>
            <person name="Guyomard R."/>
            <person name="Galiana D."/>
            <person name="Bobe J."/>
            <person name="Volff J.N."/>
            <person name="Genet C."/>
            <person name="Wincker P."/>
            <person name="Jaillon O."/>
            <person name="Roest Crollius H."/>
            <person name="Guiguen Y."/>
        </authorList>
    </citation>
    <scope>NUCLEOTIDE SEQUENCE [LARGE SCALE GENOMIC DNA]</scope>
</reference>
<evidence type="ECO:0000313" key="3">
    <source>
        <dbReference type="Proteomes" id="UP000193380"/>
    </source>
</evidence>
<protein>
    <submittedName>
        <fullName evidence="2">Uncharacterized protein</fullName>
    </submittedName>
</protein>
<dbReference type="InterPro" id="IPR028108">
    <property type="entry name" value="DUF4505"/>
</dbReference>
<dbReference type="EMBL" id="FR905698">
    <property type="protein sequence ID" value="CDQ81039.1"/>
    <property type="molecule type" value="Genomic_DNA"/>
</dbReference>